<proteinExistence type="predicted"/>
<keyword evidence="7" id="KW-1185">Reference proteome</keyword>
<dbReference type="GO" id="GO:0009055">
    <property type="term" value="F:electron transfer activity"/>
    <property type="evidence" value="ECO:0007669"/>
    <property type="project" value="InterPro"/>
</dbReference>
<evidence type="ECO:0000256" key="3">
    <source>
        <dbReference type="ARBA" id="ARBA00023004"/>
    </source>
</evidence>
<evidence type="ECO:0000256" key="1">
    <source>
        <dbReference type="ARBA" id="ARBA00022617"/>
    </source>
</evidence>
<evidence type="ECO:0000256" key="2">
    <source>
        <dbReference type="ARBA" id="ARBA00022723"/>
    </source>
</evidence>
<evidence type="ECO:0000256" key="4">
    <source>
        <dbReference type="PROSITE-ProRule" id="PRU00433"/>
    </source>
</evidence>
<gene>
    <name evidence="6" type="ORF">EV670_0812</name>
</gene>
<protein>
    <submittedName>
        <fullName evidence="6">CxxC motif-containing protein (DUF1111 family)</fullName>
    </submittedName>
</protein>
<evidence type="ECO:0000313" key="6">
    <source>
        <dbReference type="EMBL" id="RZU02783.1"/>
    </source>
</evidence>
<reference evidence="6 7" key="1">
    <citation type="submission" date="2019-02" db="EMBL/GenBank/DDBJ databases">
        <title>Genomic Encyclopedia of Type Strains, Phase IV (KMG-IV): sequencing the most valuable type-strain genomes for metagenomic binning, comparative biology and taxonomic classification.</title>
        <authorList>
            <person name="Goeker M."/>
        </authorList>
    </citation>
    <scope>NUCLEOTIDE SEQUENCE [LARGE SCALE GENOMIC DNA]</scope>
    <source>
        <strain evidence="6 7">DSM 19570</strain>
    </source>
</reference>
<dbReference type="EMBL" id="SHKP01000004">
    <property type="protein sequence ID" value="RZU02783.1"/>
    <property type="molecule type" value="Genomic_DNA"/>
</dbReference>
<feature type="domain" description="Cytochrome c" evidence="5">
    <location>
        <begin position="361"/>
        <end position="489"/>
    </location>
</feature>
<evidence type="ECO:0000259" key="5">
    <source>
        <dbReference type="PROSITE" id="PS51007"/>
    </source>
</evidence>
<comment type="caution">
    <text evidence="6">The sequence shown here is derived from an EMBL/GenBank/DDBJ whole genome shotgun (WGS) entry which is preliminary data.</text>
</comment>
<sequence length="489" mass="51273">MNTHARWLCWSSLALLQAACNPTEDETSNVAAAAPAAASEQRAQIAAVQADRSQFVSTSAIGSGARDPGPRGALVGAGGPLPGLSVLELALFQVGREDFIEEESASDGLGPTMNLDSCGGCHSQPAMGGTSPAVNPQVAFAGKLSATNVVPPFITLKGPVREARFVKGSDGQRDGGVHALFTLAGRTDARDCRVRQPDFAGAMAAGNVIFRIPTPLFGAGLIELIPDGEILANLGRNTSTKRSLGIRGRGNIMPAAQAISAQPNKNGNDGTLGRFGWKAQNKSLLVFSGEAYNVEMGITNDLFPTERDETEACQYTHSPNSVTHLEAATPLEAISSIEKFTAFMRLLAPPTPSTDQPGGSASIANGKTLFANVGCALCHVPSLRTGNASVAALRYKNVNLYSDLLLHDMGAGLADGILQGEAGAREFRTAPLWGLGQRLFFLHDGRTSDLKQAVLAHRSDGSEANGVVSKFGALADREQQDLLNFLRSL</sequence>
<dbReference type="Gene3D" id="1.10.760.10">
    <property type="entry name" value="Cytochrome c-like domain"/>
    <property type="match status" value="1"/>
</dbReference>
<dbReference type="GO" id="GO:0004130">
    <property type="term" value="F:cytochrome-c peroxidase activity"/>
    <property type="evidence" value="ECO:0007669"/>
    <property type="project" value="TreeGrafter"/>
</dbReference>
<dbReference type="PANTHER" id="PTHR30600:SF4">
    <property type="entry name" value="CYTOCHROME C DOMAIN-CONTAINING PROTEIN"/>
    <property type="match status" value="1"/>
</dbReference>
<evidence type="ECO:0000313" key="7">
    <source>
        <dbReference type="Proteomes" id="UP000293671"/>
    </source>
</evidence>
<dbReference type="GO" id="GO:0020037">
    <property type="term" value="F:heme binding"/>
    <property type="evidence" value="ECO:0007669"/>
    <property type="project" value="InterPro"/>
</dbReference>
<organism evidence="6 7">
    <name type="scientific">Rivibacter subsaxonicus</name>
    <dbReference type="NCBI Taxonomy" id="457575"/>
    <lineage>
        <taxon>Bacteria</taxon>
        <taxon>Pseudomonadati</taxon>
        <taxon>Pseudomonadota</taxon>
        <taxon>Betaproteobacteria</taxon>
        <taxon>Burkholderiales</taxon>
        <taxon>Rivibacter</taxon>
    </lineage>
</organism>
<dbReference type="Pfam" id="PF06537">
    <property type="entry name" value="DHOR"/>
    <property type="match status" value="1"/>
</dbReference>
<dbReference type="SUPFAM" id="SSF46626">
    <property type="entry name" value="Cytochrome c"/>
    <property type="match status" value="1"/>
</dbReference>
<dbReference type="InterPro" id="IPR010538">
    <property type="entry name" value="DHOR"/>
</dbReference>
<keyword evidence="3 4" id="KW-0408">Iron</keyword>
<name>A0A4Q7W194_9BURK</name>
<dbReference type="Proteomes" id="UP000293671">
    <property type="component" value="Unassembled WGS sequence"/>
</dbReference>
<keyword evidence="1 4" id="KW-0349">Heme</keyword>
<dbReference type="InterPro" id="IPR009056">
    <property type="entry name" value="Cyt_c-like_dom"/>
</dbReference>
<dbReference type="InterPro" id="IPR051395">
    <property type="entry name" value="Cytochrome_c_Peroxidase/MauG"/>
</dbReference>
<keyword evidence="2 4" id="KW-0479">Metal-binding</keyword>
<dbReference type="GO" id="GO:0046872">
    <property type="term" value="F:metal ion binding"/>
    <property type="evidence" value="ECO:0007669"/>
    <property type="project" value="UniProtKB-KW"/>
</dbReference>
<accession>A0A4Q7W194</accession>
<dbReference type="InterPro" id="IPR036909">
    <property type="entry name" value="Cyt_c-like_dom_sf"/>
</dbReference>
<dbReference type="PROSITE" id="PS51007">
    <property type="entry name" value="CYTC"/>
    <property type="match status" value="1"/>
</dbReference>
<dbReference type="PANTHER" id="PTHR30600">
    <property type="entry name" value="CYTOCHROME C PEROXIDASE-RELATED"/>
    <property type="match status" value="1"/>
</dbReference>
<dbReference type="AlphaFoldDB" id="A0A4Q7W194"/>